<dbReference type="GO" id="GO:0015074">
    <property type="term" value="P:DNA integration"/>
    <property type="evidence" value="ECO:0007669"/>
    <property type="project" value="InterPro"/>
</dbReference>
<dbReference type="OrthoDB" id="9785687at2"/>
<dbReference type="InterPro" id="IPR002104">
    <property type="entry name" value="Integrase_catalytic"/>
</dbReference>
<dbReference type="EMBL" id="WBZC01000037">
    <property type="protein sequence ID" value="KAB3533840.1"/>
    <property type="molecule type" value="Genomic_DNA"/>
</dbReference>
<dbReference type="Gene3D" id="1.10.443.10">
    <property type="entry name" value="Intergrase catalytic core"/>
    <property type="match status" value="1"/>
</dbReference>
<gene>
    <name evidence="3" type="ORF">F8154_10250</name>
</gene>
<dbReference type="InterPro" id="IPR013762">
    <property type="entry name" value="Integrase-like_cat_sf"/>
</dbReference>
<dbReference type="AlphaFoldDB" id="A0A6I0F9Z7"/>
<reference evidence="3 4" key="1">
    <citation type="submission" date="2019-10" db="EMBL/GenBank/DDBJ databases">
        <title>Alkaliphilus serpentinus sp. nov. and Alkaliphilus pronyensis sp. nov., two novel anaerobic alkaliphilic species isolated from the serpentinized-hosted hydrothermal field of the Prony Bay (New Caledonia).</title>
        <authorList>
            <person name="Postec A."/>
        </authorList>
    </citation>
    <scope>NUCLEOTIDE SEQUENCE [LARGE SCALE GENOMIC DNA]</scope>
    <source>
        <strain evidence="3 4">LacV</strain>
    </source>
</reference>
<accession>A0A6I0F9Z7</accession>
<evidence type="ECO:0000259" key="2">
    <source>
        <dbReference type="PROSITE" id="PS51898"/>
    </source>
</evidence>
<feature type="domain" description="Tyr recombinase" evidence="2">
    <location>
        <begin position="1"/>
        <end position="94"/>
    </location>
</feature>
<dbReference type="GO" id="GO:0006310">
    <property type="term" value="P:DNA recombination"/>
    <property type="evidence" value="ECO:0007669"/>
    <property type="project" value="UniProtKB-KW"/>
</dbReference>
<dbReference type="PROSITE" id="PS51898">
    <property type="entry name" value="TYR_RECOMBINASE"/>
    <property type="match status" value="1"/>
</dbReference>
<name>A0A6I0F9Z7_9FIRM</name>
<dbReference type="Pfam" id="PF00589">
    <property type="entry name" value="Phage_integrase"/>
    <property type="match status" value="1"/>
</dbReference>
<dbReference type="GO" id="GO:0003677">
    <property type="term" value="F:DNA binding"/>
    <property type="evidence" value="ECO:0007669"/>
    <property type="project" value="InterPro"/>
</dbReference>
<evidence type="ECO:0000256" key="1">
    <source>
        <dbReference type="ARBA" id="ARBA00023172"/>
    </source>
</evidence>
<comment type="caution">
    <text evidence="3">The sequence shown here is derived from an EMBL/GenBank/DDBJ whole genome shotgun (WGS) entry which is preliminary data.</text>
</comment>
<dbReference type="InterPro" id="IPR011010">
    <property type="entry name" value="DNA_brk_join_enz"/>
</dbReference>
<dbReference type="SUPFAM" id="SSF56349">
    <property type="entry name" value="DNA breaking-rejoining enzymes"/>
    <property type="match status" value="1"/>
</dbReference>
<sequence>MSYDAPYQWFKKFLRRYNEAIKSNVEIKEEDKQSLLLPDISFHGLRHTSATLLVSEKMDIRTVSARLGHAQTSTTLNIYSHSIKSTDKKASTTLENLLDKKNNSSLTKQA</sequence>
<evidence type="ECO:0000313" key="3">
    <source>
        <dbReference type="EMBL" id="KAB3533840.1"/>
    </source>
</evidence>
<keyword evidence="4" id="KW-1185">Reference proteome</keyword>
<keyword evidence="1" id="KW-0233">DNA recombination</keyword>
<dbReference type="RefSeq" id="WP_151861518.1">
    <property type="nucleotide sequence ID" value="NZ_WBZC01000037.1"/>
</dbReference>
<proteinExistence type="predicted"/>
<dbReference type="Proteomes" id="UP000432715">
    <property type="component" value="Unassembled WGS sequence"/>
</dbReference>
<organism evidence="3 4">
    <name type="scientific">Alkaliphilus pronyensis</name>
    <dbReference type="NCBI Taxonomy" id="1482732"/>
    <lineage>
        <taxon>Bacteria</taxon>
        <taxon>Bacillati</taxon>
        <taxon>Bacillota</taxon>
        <taxon>Clostridia</taxon>
        <taxon>Peptostreptococcales</taxon>
        <taxon>Natronincolaceae</taxon>
        <taxon>Alkaliphilus</taxon>
    </lineage>
</organism>
<protein>
    <submittedName>
        <fullName evidence="3">Tyrosine-type recombinase/integrase</fullName>
    </submittedName>
</protein>
<evidence type="ECO:0000313" key="4">
    <source>
        <dbReference type="Proteomes" id="UP000432715"/>
    </source>
</evidence>